<dbReference type="EMBL" id="JAEUBE010000366">
    <property type="protein sequence ID" value="KAH3663663.1"/>
    <property type="molecule type" value="Genomic_DNA"/>
</dbReference>
<reference evidence="1" key="1">
    <citation type="journal article" date="2021" name="Open Biol.">
        <title>Shared evolutionary footprints suggest mitochondrial oxidative damage underlies multiple complex I losses in fungi.</title>
        <authorList>
            <person name="Schikora-Tamarit M.A."/>
            <person name="Marcet-Houben M."/>
            <person name="Nosek J."/>
            <person name="Gabaldon T."/>
        </authorList>
    </citation>
    <scope>NUCLEOTIDE SEQUENCE</scope>
    <source>
        <strain evidence="1">CBS6075</strain>
    </source>
</reference>
<reference evidence="1" key="2">
    <citation type="submission" date="2021-01" db="EMBL/GenBank/DDBJ databases">
        <authorList>
            <person name="Schikora-Tamarit M.A."/>
        </authorList>
    </citation>
    <scope>NUCLEOTIDE SEQUENCE</scope>
    <source>
        <strain evidence="1">CBS6075</strain>
    </source>
</reference>
<accession>A0A9P8T2A7</accession>
<dbReference type="GeneID" id="70237028"/>
<name>A0A9P8T2A7_9ASCO</name>
<comment type="caution">
    <text evidence="1">The sequence shown here is derived from an EMBL/GenBank/DDBJ whole genome shotgun (WGS) entry which is preliminary data.</text>
</comment>
<dbReference type="RefSeq" id="XP_046059999.1">
    <property type="nucleotide sequence ID" value="XM_046206210.1"/>
</dbReference>
<dbReference type="AlphaFoldDB" id="A0A9P8T2A7"/>
<keyword evidence="2" id="KW-1185">Reference proteome</keyword>
<evidence type="ECO:0000313" key="1">
    <source>
        <dbReference type="EMBL" id="KAH3663663.1"/>
    </source>
</evidence>
<organism evidence="1 2">
    <name type="scientific">Ogataea philodendri</name>
    <dbReference type="NCBI Taxonomy" id="1378263"/>
    <lineage>
        <taxon>Eukaryota</taxon>
        <taxon>Fungi</taxon>
        <taxon>Dikarya</taxon>
        <taxon>Ascomycota</taxon>
        <taxon>Saccharomycotina</taxon>
        <taxon>Pichiomycetes</taxon>
        <taxon>Pichiales</taxon>
        <taxon>Pichiaceae</taxon>
        <taxon>Ogataea</taxon>
    </lineage>
</organism>
<dbReference type="Proteomes" id="UP000769157">
    <property type="component" value="Unassembled WGS sequence"/>
</dbReference>
<proteinExistence type="predicted"/>
<sequence length="179" mass="20192">MGRLLVAQLVQGSWSAGQETAFGVGVRDICGGSVLFLHHRQLFLVLGFERLVKQKFVSSELEIEIETVHDQQQDRGSSGDFQDFGVQVFCLSWKRCMEGGREQQSTHRQRKQRAHCLSHCLVERLLWVLDTTGDETTSKHQQEVGKNRAKHGSLHNGYLVLTQGQNAHNNFNCISESSV</sequence>
<protein>
    <submittedName>
        <fullName evidence="1">Uncharacterized protein</fullName>
    </submittedName>
</protein>
<evidence type="ECO:0000313" key="2">
    <source>
        <dbReference type="Proteomes" id="UP000769157"/>
    </source>
</evidence>
<gene>
    <name evidence="1" type="ORF">OGAPHI_005064</name>
</gene>